<dbReference type="STRING" id="1285928.SAMN04487894_11682"/>
<dbReference type="EMBL" id="FMZO01000016">
    <property type="protein sequence ID" value="SDD93370.1"/>
    <property type="molecule type" value="Genomic_DNA"/>
</dbReference>
<dbReference type="PANTHER" id="PTHR41317">
    <property type="entry name" value="PD-(D_E)XK NUCLEASE FAMILY TRANSPOSASE"/>
    <property type="match status" value="1"/>
</dbReference>
<keyword evidence="2" id="KW-1185">Reference proteome</keyword>
<protein>
    <submittedName>
        <fullName evidence="1">PD-(D/E)XK nuclease family transposase</fullName>
    </submittedName>
</protein>
<organism evidence="1 2">
    <name type="scientific">Niabella drilacis (strain DSM 25811 / CCM 8410 / CCUG 62505 / LMG 26954 / E90)</name>
    <dbReference type="NCBI Taxonomy" id="1285928"/>
    <lineage>
        <taxon>Bacteria</taxon>
        <taxon>Pseudomonadati</taxon>
        <taxon>Bacteroidota</taxon>
        <taxon>Chitinophagia</taxon>
        <taxon>Chitinophagales</taxon>
        <taxon>Chitinophagaceae</taxon>
        <taxon>Niabella</taxon>
    </lineage>
</organism>
<gene>
    <name evidence="1" type="ORF">SAMN04487894_11682</name>
</gene>
<proteinExistence type="predicted"/>
<dbReference type="Proteomes" id="UP000198757">
    <property type="component" value="Unassembled WGS sequence"/>
</dbReference>
<sequence length="123" mass="14522">MKTEAALETDLEKWLYVLKNLGQMKKMPVFLRKTIFQKLFHIAEYSNLTKEEKMLYDKSLKHKWDHANVLNYAREEGVQKGREEKNFEFVVNLLTNTDFDIPKIAALAQVSIAYVKRVKKRVS</sequence>
<evidence type="ECO:0000313" key="2">
    <source>
        <dbReference type="Proteomes" id="UP000198757"/>
    </source>
</evidence>
<dbReference type="AlphaFoldDB" id="A0A1G6YSP7"/>
<dbReference type="PANTHER" id="PTHR41317:SF1">
    <property type="entry name" value="PD-(D_E)XK NUCLEASE FAMILY TRANSPOSASE"/>
    <property type="match status" value="1"/>
</dbReference>
<accession>A0A1G6YSP7</accession>
<reference evidence="2" key="1">
    <citation type="submission" date="2016-10" db="EMBL/GenBank/DDBJ databases">
        <authorList>
            <person name="Varghese N."/>
            <person name="Submissions S."/>
        </authorList>
    </citation>
    <scope>NUCLEOTIDE SEQUENCE [LARGE SCALE GENOMIC DNA]</scope>
    <source>
        <strain evidence="2">DSM 25811 / CCM 8410 / LMG 26954 / E90</strain>
    </source>
</reference>
<dbReference type="Pfam" id="PF12784">
    <property type="entry name" value="PDDEXK_2"/>
    <property type="match status" value="1"/>
</dbReference>
<name>A0A1G6YSP7_NIADE</name>
<evidence type="ECO:0000313" key="1">
    <source>
        <dbReference type="EMBL" id="SDD93370.1"/>
    </source>
</evidence>